<feature type="transmembrane region" description="Helical" evidence="11">
    <location>
        <begin position="352"/>
        <end position="371"/>
    </location>
</feature>
<keyword evidence="11" id="KW-0716">Sensory transduction</keyword>
<evidence type="ECO:0000259" key="12">
    <source>
        <dbReference type="PROSITE" id="PS50262"/>
    </source>
</evidence>
<dbReference type="CDD" id="cd15911">
    <property type="entry name" value="7tmA_OR11A-like"/>
    <property type="match status" value="1"/>
</dbReference>
<protein>
    <recommendedName>
        <fullName evidence="11">Olfactory receptor</fullName>
    </recommendedName>
</protein>
<evidence type="ECO:0000256" key="5">
    <source>
        <dbReference type="ARBA" id="ARBA00022989"/>
    </source>
</evidence>
<keyword evidence="3 10" id="KW-0812">Transmembrane</keyword>
<dbReference type="InterPro" id="IPR050516">
    <property type="entry name" value="Olfactory_GPCR"/>
</dbReference>
<keyword evidence="5 11" id="KW-1133">Transmembrane helix</keyword>
<feature type="domain" description="G-protein coupled receptors family 1 profile" evidence="12">
    <location>
        <begin position="119"/>
        <end position="369"/>
    </location>
</feature>
<dbReference type="GeneID" id="110089926"/>
<name>A0ABM5GPW6_9SAUR</name>
<evidence type="ECO:0000256" key="7">
    <source>
        <dbReference type="ARBA" id="ARBA00023136"/>
    </source>
</evidence>
<sequence>MVCSIQAKVHQGSQVQNVKYECDAMGYVVLCSQDFPQLCIHKEDDEEEGNEKHCVQNEDTAEQVHQVMNRSELPRWKITGQENQTLVTEFLLLGFGDLEDQWFLPFLLFLVIYIATMAGNILIVVLVITDHHLHTPMYFFLANLSCLESCYSSSILPLMLANLSKGGQGTISVTGCMVQYYFFASLAASECYLLAAMSYDRYVAICKPLLYTTLMNGQVCLQLVAGSWICGFLAVNIVVYLMHQLTFCGSHEINHFFCDFNPIVKQACNDTHMIELLIIFFAGLFSLLPFLLTLASYASIISVILRIPSSSGRKKAFSTCSSHLIVVSLFYSSLMTVYMLPKMEALRDLNKVFSLFYTVLTPLFNPLIYSLRNKEVKEAFRKNYCWIGCISKKTRL</sequence>
<feature type="transmembrane region" description="Helical" evidence="11">
    <location>
        <begin position="317"/>
        <end position="340"/>
    </location>
</feature>
<reference evidence="14" key="1">
    <citation type="submission" date="2025-08" db="UniProtKB">
        <authorList>
            <consortium name="RefSeq"/>
        </authorList>
    </citation>
    <scope>IDENTIFICATION</scope>
</reference>
<dbReference type="InterPro" id="IPR000725">
    <property type="entry name" value="Olfact_rcpt"/>
</dbReference>
<dbReference type="Pfam" id="PF13853">
    <property type="entry name" value="7tm_4"/>
    <property type="match status" value="1"/>
</dbReference>
<dbReference type="PRINTS" id="PR00237">
    <property type="entry name" value="GPCRRHODOPSN"/>
</dbReference>
<feature type="transmembrane region" description="Helical" evidence="11">
    <location>
        <begin position="140"/>
        <end position="160"/>
    </location>
</feature>
<keyword evidence="6 10" id="KW-0297">G-protein coupled receptor</keyword>
<evidence type="ECO:0000256" key="6">
    <source>
        <dbReference type="ARBA" id="ARBA00023040"/>
    </source>
</evidence>
<keyword evidence="4 11" id="KW-0552">Olfaction</keyword>
<dbReference type="InterPro" id="IPR000276">
    <property type="entry name" value="GPCR_Rhodpsn"/>
</dbReference>
<dbReference type="InterPro" id="IPR017452">
    <property type="entry name" value="GPCR_Rhodpsn_7TM"/>
</dbReference>
<feature type="transmembrane region" description="Helical" evidence="11">
    <location>
        <begin position="180"/>
        <end position="199"/>
    </location>
</feature>
<feature type="transmembrane region" description="Helical" evidence="11">
    <location>
        <begin position="219"/>
        <end position="242"/>
    </location>
</feature>
<evidence type="ECO:0000256" key="11">
    <source>
        <dbReference type="RuleBase" id="RU363047"/>
    </source>
</evidence>
<keyword evidence="2 11" id="KW-1003">Cell membrane</keyword>
<gene>
    <name evidence="14" type="primary">LOC110089926</name>
</gene>
<organism evidence="13 14">
    <name type="scientific">Pogona vitticeps</name>
    <name type="common">central bearded dragon</name>
    <dbReference type="NCBI Taxonomy" id="103695"/>
    <lineage>
        <taxon>Eukaryota</taxon>
        <taxon>Metazoa</taxon>
        <taxon>Chordata</taxon>
        <taxon>Craniata</taxon>
        <taxon>Vertebrata</taxon>
        <taxon>Euteleostomi</taxon>
        <taxon>Lepidosauria</taxon>
        <taxon>Squamata</taxon>
        <taxon>Bifurcata</taxon>
        <taxon>Unidentata</taxon>
        <taxon>Episquamata</taxon>
        <taxon>Toxicofera</taxon>
        <taxon>Iguania</taxon>
        <taxon>Acrodonta</taxon>
        <taxon>Agamidae</taxon>
        <taxon>Amphibolurinae</taxon>
        <taxon>Pogona</taxon>
    </lineage>
</organism>
<comment type="subcellular location">
    <subcellularLocation>
        <location evidence="1 11">Cell membrane</location>
        <topology evidence="1 11">Multi-pass membrane protein</topology>
    </subcellularLocation>
</comment>
<keyword evidence="13" id="KW-1185">Reference proteome</keyword>
<evidence type="ECO:0000256" key="4">
    <source>
        <dbReference type="ARBA" id="ARBA00022725"/>
    </source>
</evidence>
<evidence type="ECO:0000256" key="10">
    <source>
        <dbReference type="RuleBase" id="RU000688"/>
    </source>
</evidence>
<evidence type="ECO:0000313" key="13">
    <source>
        <dbReference type="Proteomes" id="UP001652642"/>
    </source>
</evidence>
<feature type="transmembrane region" description="Helical" evidence="11">
    <location>
        <begin position="276"/>
        <end position="305"/>
    </location>
</feature>
<comment type="similarity">
    <text evidence="10">Belongs to the G-protein coupled receptor 1 family.</text>
</comment>
<dbReference type="PROSITE" id="PS00237">
    <property type="entry name" value="G_PROTEIN_RECEP_F1_1"/>
    <property type="match status" value="1"/>
</dbReference>
<dbReference type="PRINTS" id="PR00245">
    <property type="entry name" value="OLFACTORYR"/>
</dbReference>
<dbReference type="Proteomes" id="UP001652642">
    <property type="component" value="Chromosome 6"/>
</dbReference>
<keyword evidence="7 11" id="KW-0472">Membrane</keyword>
<dbReference type="RefSeq" id="XP_072859697.1">
    <property type="nucleotide sequence ID" value="XM_073003596.1"/>
</dbReference>
<feature type="transmembrane region" description="Helical" evidence="11">
    <location>
        <begin position="102"/>
        <end position="128"/>
    </location>
</feature>
<keyword evidence="8 10" id="KW-0675">Receptor</keyword>
<accession>A0ABM5GPW6</accession>
<dbReference type="Gene3D" id="1.20.1070.10">
    <property type="entry name" value="Rhodopsin 7-helix transmembrane proteins"/>
    <property type="match status" value="1"/>
</dbReference>
<evidence type="ECO:0000256" key="3">
    <source>
        <dbReference type="ARBA" id="ARBA00022692"/>
    </source>
</evidence>
<dbReference type="PROSITE" id="PS50262">
    <property type="entry name" value="G_PROTEIN_RECEP_F1_2"/>
    <property type="match status" value="1"/>
</dbReference>
<evidence type="ECO:0000256" key="2">
    <source>
        <dbReference type="ARBA" id="ARBA00022475"/>
    </source>
</evidence>
<dbReference type="SUPFAM" id="SSF81321">
    <property type="entry name" value="Family A G protein-coupled receptor-like"/>
    <property type="match status" value="1"/>
</dbReference>
<proteinExistence type="inferred from homology"/>
<evidence type="ECO:0000256" key="9">
    <source>
        <dbReference type="ARBA" id="ARBA00023224"/>
    </source>
</evidence>
<evidence type="ECO:0000256" key="8">
    <source>
        <dbReference type="ARBA" id="ARBA00023170"/>
    </source>
</evidence>
<evidence type="ECO:0000256" key="1">
    <source>
        <dbReference type="ARBA" id="ARBA00004651"/>
    </source>
</evidence>
<dbReference type="PANTHER" id="PTHR26452">
    <property type="entry name" value="OLFACTORY RECEPTOR"/>
    <property type="match status" value="1"/>
</dbReference>
<evidence type="ECO:0000313" key="14">
    <source>
        <dbReference type="RefSeq" id="XP_072859697.1"/>
    </source>
</evidence>
<keyword evidence="9 10" id="KW-0807">Transducer</keyword>